<dbReference type="AlphaFoldDB" id="A0A3N2D6Q6"/>
<comment type="caution">
    <text evidence="2">The sequence shown here is derived from an EMBL/GenBank/DDBJ whole genome shotgun (WGS) entry which is preliminary data.</text>
</comment>
<dbReference type="EMBL" id="RKHQ01000002">
    <property type="protein sequence ID" value="ROR93079.1"/>
    <property type="molecule type" value="Genomic_DNA"/>
</dbReference>
<protein>
    <submittedName>
        <fullName evidence="2">Uncharacterized protein</fullName>
    </submittedName>
</protein>
<dbReference type="EMBL" id="RKHQ01000001">
    <property type="protein sequence ID" value="ROR95467.1"/>
    <property type="molecule type" value="Genomic_DNA"/>
</dbReference>
<gene>
    <name evidence="2" type="ORF">EDD28_0020</name>
    <name evidence="1" type="ORF">EDD28_2484</name>
</gene>
<sequence length="62" mass="7154">MVSVAPRWRRYRAYCDDCRWVGPGYWRTGHGAQSDLREHLAKNHERSAHGVELVPFGDLDGD</sequence>
<dbReference type="Proteomes" id="UP000275356">
    <property type="component" value="Unassembled WGS sequence"/>
</dbReference>
<accession>A0A3N2D6Q6</accession>
<proteinExistence type="predicted"/>
<evidence type="ECO:0000313" key="1">
    <source>
        <dbReference type="EMBL" id="ROR93079.1"/>
    </source>
</evidence>
<name>A0A3N2D6Q6_9MICO</name>
<keyword evidence="3" id="KW-1185">Reference proteome</keyword>
<evidence type="ECO:0000313" key="2">
    <source>
        <dbReference type="EMBL" id="ROR95467.1"/>
    </source>
</evidence>
<reference evidence="2 3" key="1">
    <citation type="submission" date="2018-11" db="EMBL/GenBank/DDBJ databases">
        <title>Sequencing the genomes of 1000 actinobacteria strains.</title>
        <authorList>
            <person name="Klenk H.-P."/>
        </authorList>
    </citation>
    <scope>NUCLEOTIDE SEQUENCE [LARGE SCALE GENOMIC DNA]</scope>
    <source>
        <strain evidence="2 3">DSM 13521</strain>
    </source>
</reference>
<organism evidence="2 3">
    <name type="scientific">Salana multivorans</name>
    <dbReference type="NCBI Taxonomy" id="120377"/>
    <lineage>
        <taxon>Bacteria</taxon>
        <taxon>Bacillati</taxon>
        <taxon>Actinomycetota</taxon>
        <taxon>Actinomycetes</taxon>
        <taxon>Micrococcales</taxon>
        <taxon>Beutenbergiaceae</taxon>
        <taxon>Salana</taxon>
    </lineage>
</organism>
<evidence type="ECO:0000313" key="3">
    <source>
        <dbReference type="Proteomes" id="UP000275356"/>
    </source>
</evidence>